<gene>
    <name evidence="1" type="ORF">ACFSGJ_16520</name>
</gene>
<sequence>MPNVMSVAHAHMVTLIRKLGCLDAAAELLNARYGGGHSKGTISRKINGTLDWTLRDVVAFEDALTAYPVTRLLVQRKSQEAAEGCLIAGAAEISREMGEAMSAILSVEQSASAGEVAQAIKEIEDVKDALARVAAILRGRQS</sequence>
<name>A0ABW4S9X9_9RHOB</name>
<evidence type="ECO:0000313" key="2">
    <source>
        <dbReference type="Proteomes" id="UP001597353"/>
    </source>
</evidence>
<keyword evidence="2" id="KW-1185">Reference proteome</keyword>
<evidence type="ECO:0008006" key="3">
    <source>
        <dbReference type="Google" id="ProtNLM"/>
    </source>
</evidence>
<dbReference type="Proteomes" id="UP001597353">
    <property type="component" value="Unassembled WGS sequence"/>
</dbReference>
<organism evidence="1 2">
    <name type="scientific">Halodurantibacterium flavum</name>
    <dbReference type="NCBI Taxonomy" id="1382802"/>
    <lineage>
        <taxon>Bacteria</taxon>
        <taxon>Pseudomonadati</taxon>
        <taxon>Pseudomonadota</taxon>
        <taxon>Alphaproteobacteria</taxon>
        <taxon>Rhodobacterales</taxon>
        <taxon>Paracoccaceae</taxon>
        <taxon>Halodurantibacterium</taxon>
    </lineage>
</organism>
<comment type="caution">
    <text evidence="1">The sequence shown here is derived from an EMBL/GenBank/DDBJ whole genome shotgun (WGS) entry which is preliminary data.</text>
</comment>
<dbReference type="RefSeq" id="WP_390264330.1">
    <property type="nucleotide sequence ID" value="NZ_JBHUGH010000013.1"/>
</dbReference>
<proteinExistence type="predicted"/>
<accession>A0ABW4S9X9</accession>
<dbReference type="EMBL" id="JBHUGH010000013">
    <property type="protein sequence ID" value="MFD1913820.1"/>
    <property type="molecule type" value="Genomic_DNA"/>
</dbReference>
<evidence type="ECO:0000313" key="1">
    <source>
        <dbReference type="EMBL" id="MFD1913820.1"/>
    </source>
</evidence>
<reference evidence="2" key="1">
    <citation type="journal article" date="2019" name="Int. J. Syst. Evol. Microbiol.">
        <title>The Global Catalogue of Microorganisms (GCM) 10K type strain sequencing project: providing services to taxonomists for standard genome sequencing and annotation.</title>
        <authorList>
            <consortium name="The Broad Institute Genomics Platform"/>
            <consortium name="The Broad Institute Genome Sequencing Center for Infectious Disease"/>
            <person name="Wu L."/>
            <person name="Ma J."/>
        </authorList>
    </citation>
    <scope>NUCLEOTIDE SEQUENCE [LARGE SCALE GENOMIC DNA]</scope>
    <source>
        <strain evidence="2">CGMCC 4.7242</strain>
    </source>
</reference>
<protein>
    <recommendedName>
        <fullName evidence="3">Transcriptional regulator</fullName>
    </recommendedName>
</protein>